<dbReference type="InterPro" id="IPR006680">
    <property type="entry name" value="Amidohydro-rel"/>
</dbReference>
<dbReference type="Gene3D" id="3.20.20.140">
    <property type="entry name" value="Metal-dependent hydrolases"/>
    <property type="match status" value="1"/>
</dbReference>
<feature type="chain" id="PRO_5045878378" evidence="1">
    <location>
        <begin position="27"/>
        <end position="558"/>
    </location>
</feature>
<dbReference type="InterPro" id="IPR032466">
    <property type="entry name" value="Metal_Hydrolase"/>
</dbReference>
<evidence type="ECO:0000313" key="4">
    <source>
        <dbReference type="Proteomes" id="UP001206788"/>
    </source>
</evidence>
<sequence length="558" mass="58874">MRKTLWKASLFGLFMMGFFSGVSVHAQSDPTGKKSITNTYAITNAMVHSSPGAEGKKASILIKDGVILGVGENLSIPAEAKVIAGDSLHVYAGFIDAASRAGITRPEDPERPKDFVYSSPPDEIAGITPWRSAVDQFDIESSQVNDLRKAGFTMAHVLPDGGMIPGKGALVVLGDSESTNVLKTNTALAANLNGARGMYPGTTVGVMAKFRDVYQNTKLTKERMALFASNNGVSRPEINPTYTAMSEVVDRAIPVFFEVEDDLEVRRALSLQKELGFQLVLFGLEEYESVIDVLKGSGAGVLLKLQIPDDKAIKNQKEDVSDAVKAQYERVKEAYDKTIAQAGKLAAAGVPFAFSTIGAKPNDAMKAMQTMIESGLTEKDALAALTTNAANIIGASRIAGTVENGKLANLVLSTGPIFDAESQIKHVIVDGKVFDYEIKAKKKNGNGDTASVEVAGNWEYKSETPAGSSGGTITIQKNGNGYEGTITYDDPAGSGKASSTLSDIAVSGSTLSFVFEVNAGGMSIAVDVSGDVSGNTMDGSMNISQFGSFPISATRNPN</sequence>
<dbReference type="PANTHER" id="PTHR43135:SF3">
    <property type="entry name" value="ALPHA-D-RIBOSE 1-METHYLPHOSPHONATE 5-TRIPHOSPHATE DIPHOSPHATASE"/>
    <property type="match status" value="1"/>
</dbReference>
<dbReference type="Proteomes" id="UP001206788">
    <property type="component" value="Unassembled WGS sequence"/>
</dbReference>
<reference evidence="3 4" key="1">
    <citation type="submission" date="2022-08" db="EMBL/GenBank/DDBJ databases">
        <title>Algoriphagus sp. CAU 1643 isolated from mud.</title>
        <authorList>
            <person name="Kim W."/>
        </authorList>
    </citation>
    <scope>NUCLEOTIDE SEQUENCE [LARGE SCALE GENOMIC DNA]</scope>
    <source>
        <strain evidence="3 4">CAU 1643</strain>
    </source>
</reference>
<comment type="caution">
    <text evidence="3">The sequence shown here is derived from an EMBL/GenBank/DDBJ whole genome shotgun (WGS) entry which is preliminary data.</text>
</comment>
<dbReference type="RefSeq" id="WP_259413222.1">
    <property type="nucleotide sequence ID" value="NZ_JANWGH010000001.1"/>
</dbReference>
<evidence type="ECO:0000256" key="1">
    <source>
        <dbReference type="SAM" id="SignalP"/>
    </source>
</evidence>
<protein>
    <submittedName>
        <fullName evidence="3">Amidohydrolase family protein</fullName>
    </submittedName>
</protein>
<gene>
    <name evidence="3" type="ORF">NY014_03890</name>
</gene>
<accession>A0ABT2G2Q7</accession>
<dbReference type="PANTHER" id="PTHR43135">
    <property type="entry name" value="ALPHA-D-RIBOSE 1-METHYLPHOSPHONATE 5-TRIPHOSPHATE DIPHOSPHATASE"/>
    <property type="match status" value="1"/>
</dbReference>
<keyword evidence="4" id="KW-1185">Reference proteome</keyword>
<dbReference type="Pfam" id="PF01979">
    <property type="entry name" value="Amidohydro_1"/>
    <property type="match status" value="1"/>
</dbReference>
<evidence type="ECO:0000259" key="2">
    <source>
        <dbReference type="Pfam" id="PF01979"/>
    </source>
</evidence>
<dbReference type="InterPro" id="IPR051781">
    <property type="entry name" value="Metallo-dep_Hydrolase"/>
</dbReference>
<feature type="domain" description="Amidohydrolase-related" evidence="2">
    <location>
        <begin position="327"/>
        <end position="433"/>
    </location>
</feature>
<organism evidence="3 4">
    <name type="scientific">Algoriphagus limi</name>
    <dbReference type="NCBI Taxonomy" id="2975273"/>
    <lineage>
        <taxon>Bacteria</taxon>
        <taxon>Pseudomonadati</taxon>
        <taxon>Bacteroidota</taxon>
        <taxon>Cytophagia</taxon>
        <taxon>Cytophagales</taxon>
        <taxon>Cyclobacteriaceae</taxon>
        <taxon>Algoriphagus</taxon>
    </lineage>
</organism>
<proteinExistence type="predicted"/>
<dbReference type="EMBL" id="JANWGH010000001">
    <property type="protein sequence ID" value="MCS5489553.1"/>
    <property type="molecule type" value="Genomic_DNA"/>
</dbReference>
<keyword evidence="1" id="KW-0732">Signal</keyword>
<name>A0ABT2G2Q7_9BACT</name>
<dbReference type="InterPro" id="IPR011059">
    <property type="entry name" value="Metal-dep_hydrolase_composite"/>
</dbReference>
<dbReference type="SUPFAM" id="SSF51556">
    <property type="entry name" value="Metallo-dependent hydrolases"/>
    <property type="match status" value="1"/>
</dbReference>
<feature type="signal peptide" evidence="1">
    <location>
        <begin position="1"/>
        <end position="26"/>
    </location>
</feature>
<dbReference type="SUPFAM" id="SSF51338">
    <property type="entry name" value="Composite domain of metallo-dependent hydrolases"/>
    <property type="match status" value="1"/>
</dbReference>
<evidence type="ECO:0000313" key="3">
    <source>
        <dbReference type="EMBL" id="MCS5489553.1"/>
    </source>
</evidence>